<dbReference type="Gramene" id="KZM86975">
    <property type="protein sequence ID" value="KZM86975"/>
    <property type="gene ID" value="DCAR_024109"/>
</dbReference>
<evidence type="ECO:0000313" key="1">
    <source>
        <dbReference type="EMBL" id="WOH08388.1"/>
    </source>
</evidence>
<proteinExistence type="predicted"/>
<sequence>MESYGLVLPKFVKFLTAAETNSDELLSILTYGNRFAPSLLFKFHNGYEIVVQFLAEEGTFYGLSTMYDDFELEGGEMLIFEVNGIFDFNVYIIGLDLTEIEYPNVVHYMQNSHPKVGKILMTSRL</sequence>
<evidence type="ECO:0000313" key="2">
    <source>
        <dbReference type="Proteomes" id="UP000077755"/>
    </source>
</evidence>
<dbReference type="AlphaFoldDB" id="A0A164T2U5"/>
<dbReference type="EMBL" id="CP093349">
    <property type="protein sequence ID" value="WOH08388.1"/>
    <property type="molecule type" value="Genomic_DNA"/>
</dbReference>
<accession>A0A164T2U5</accession>
<reference evidence="1" key="1">
    <citation type="journal article" date="2016" name="Nat. Genet.">
        <title>A high-quality carrot genome assembly provides new insights into carotenoid accumulation and asterid genome evolution.</title>
        <authorList>
            <person name="Iorizzo M."/>
            <person name="Ellison S."/>
            <person name="Senalik D."/>
            <person name="Zeng P."/>
            <person name="Satapoomin P."/>
            <person name="Huang J."/>
            <person name="Bowman M."/>
            <person name="Iovene M."/>
            <person name="Sanseverino W."/>
            <person name="Cavagnaro P."/>
            <person name="Yildiz M."/>
            <person name="Macko-Podgorni A."/>
            <person name="Moranska E."/>
            <person name="Grzebelus E."/>
            <person name="Grzebelus D."/>
            <person name="Ashrafi H."/>
            <person name="Zheng Z."/>
            <person name="Cheng S."/>
            <person name="Spooner D."/>
            <person name="Van Deynze A."/>
            <person name="Simon P."/>
        </authorList>
    </citation>
    <scope>NUCLEOTIDE SEQUENCE</scope>
    <source>
        <tissue evidence="1">Leaf</tissue>
    </source>
</reference>
<reference evidence="1" key="2">
    <citation type="submission" date="2022-03" db="EMBL/GenBank/DDBJ databases">
        <title>Draft title - Genomic analysis of global carrot germplasm unveils the trajectory of domestication and the origin of high carotenoid orange carrot.</title>
        <authorList>
            <person name="Iorizzo M."/>
            <person name="Ellison S."/>
            <person name="Senalik D."/>
            <person name="Macko-Podgorni A."/>
            <person name="Grzebelus D."/>
            <person name="Bostan H."/>
            <person name="Rolling W."/>
            <person name="Curaba J."/>
            <person name="Simon P."/>
        </authorList>
    </citation>
    <scope>NUCLEOTIDE SEQUENCE</scope>
    <source>
        <tissue evidence="1">Leaf</tissue>
    </source>
</reference>
<keyword evidence="2" id="KW-1185">Reference proteome</keyword>
<protein>
    <submittedName>
        <fullName evidence="1">Uncharacterized protein</fullName>
    </submittedName>
</protein>
<dbReference type="Proteomes" id="UP000077755">
    <property type="component" value="Chromosome 7"/>
</dbReference>
<name>A0A164T2U5_DAUCS</name>
<gene>
    <name evidence="1" type="ORF">DCAR_0727827</name>
</gene>
<organism evidence="1 2">
    <name type="scientific">Daucus carota subsp. sativus</name>
    <name type="common">Carrot</name>
    <dbReference type="NCBI Taxonomy" id="79200"/>
    <lineage>
        <taxon>Eukaryota</taxon>
        <taxon>Viridiplantae</taxon>
        <taxon>Streptophyta</taxon>
        <taxon>Embryophyta</taxon>
        <taxon>Tracheophyta</taxon>
        <taxon>Spermatophyta</taxon>
        <taxon>Magnoliopsida</taxon>
        <taxon>eudicotyledons</taxon>
        <taxon>Gunneridae</taxon>
        <taxon>Pentapetalae</taxon>
        <taxon>asterids</taxon>
        <taxon>campanulids</taxon>
        <taxon>Apiales</taxon>
        <taxon>Apiaceae</taxon>
        <taxon>Apioideae</taxon>
        <taxon>Scandiceae</taxon>
        <taxon>Daucinae</taxon>
        <taxon>Daucus</taxon>
        <taxon>Daucus sect. Daucus</taxon>
    </lineage>
</organism>